<dbReference type="GO" id="GO:0016020">
    <property type="term" value="C:membrane"/>
    <property type="evidence" value="ECO:0007669"/>
    <property type="project" value="InterPro"/>
</dbReference>
<dbReference type="InterPro" id="IPR017516">
    <property type="entry name" value="AbrB_dup"/>
</dbReference>
<dbReference type="InterPro" id="IPR007820">
    <property type="entry name" value="AbrB_fam"/>
</dbReference>
<feature type="transmembrane region" description="Helical" evidence="1">
    <location>
        <begin position="227"/>
        <end position="247"/>
    </location>
</feature>
<feature type="transmembrane region" description="Helical" evidence="1">
    <location>
        <begin position="320"/>
        <end position="337"/>
    </location>
</feature>
<dbReference type="Proteomes" id="UP000011651">
    <property type="component" value="Unassembled WGS sequence"/>
</dbReference>
<keyword evidence="1" id="KW-0472">Membrane</keyword>
<dbReference type="GO" id="GO:0010468">
    <property type="term" value="P:regulation of gene expression"/>
    <property type="evidence" value="ECO:0007669"/>
    <property type="project" value="InterPro"/>
</dbReference>
<keyword evidence="1" id="KW-1133">Transmembrane helix</keyword>
<dbReference type="PANTHER" id="PTHR38457:SF1">
    <property type="entry name" value="REGULATOR ABRB-RELATED"/>
    <property type="match status" value="1"/>
</dbReference>
<proteinExistence type="predicted"/>
<dbReference type="Pfam" id="PF05145">
    <property type="entry name" value="AbrB"/>
    <property type="match status" value="1"/>
</dbReference>
<feature type="transmembrane region" description="Helical" evidence="1">
    <location>
        <begin position="82"/>
        <end position="107"/>
    </location>
</feature>
<name>L9U9C6_9GAMM</name>
<evidence type="ECO:0000313" key="3">
    <source>
        <dbReference type="Proteomes" id="UP000011651"/>
    </source>
</evidence>
<dbReference type="PATRIC" id="fig|1204738.3.peg.2610"/>
<comment type="caution">
    <text evidence="2">The sequence shown here is derived from an EMBL/GenBank/DDBJ whole genome shotgun (WGS) entry which is preliminary data.</text>
</comment>
<feature type="transmembrane region" description="Helical" evidence="1">
    <location>
        <begin position="7"/>
        <end position="26"/>
    </location>
</feature>
<keyword evidence="2" id="KW-0503">Monooxygenase</keyword>
<evidence type="ECO:0000313" key="2">
    <source>
        <dbReference type="EMBL" id="ELY21367.1"/>
    </source>
</evidence>
<reference evidence="2 3" key="1">
    <citation type="journal article" date="2013" name="Genome Announc.">
        <title>Draft Genome of the Marine Gammaproteobacterium Halomonas titanicae.</title>
        <authorList>
            <person name="Sanchez-Porro C."/>
            <person name="de la Haba R.R."/>
            <person name="Cruz-Hernandez N."/>
            <person name="Gonzalez J.M."/>
            <person name="Reyes-Guirao C."/>
            <person name="Navarro-Sampedro L."/>
            <person name="Carballo M."/>
            <person name="Ventosa A."/>
        </authorList>
    </citation>
    <scope>NUCLEOTIDE SEQUENCE [LARGE SCALE GENOMIC DNA]</scope>
    <source>
        <strain evidence="2 3">BH1</strain>
    </source>
</reference>
<dbReference type="EMBL" id="AOPO01000006">
    <property type="protein sequence ID" value="ELY21367.1"/>
    <property type="molecule type" value="Genomic_DNA"/>
</dbReference>
<gene>
    <name evidence="2" type="ORF">HALTITAN_1742</name>
</gene>
<feature type="transmembrane region" description="Helical" evidence="1">
    <location>
        <begin position="149"/>
        <end position="166"/>
    </location>
</feature>
<keyword evidence="2" id="KW-0560">Oxidoreductase</keyword>
<feature type="transmembrane region" description="Helical" evidence="1">
    <location>
        <begin position="284"/>
        <end position="308"/>
    </location>
</feature>
<dbReference type="GO" id="GO:0004497">
    <property type="term" value="F:monooxygenase activity"/>
    <property type="evidence" value="ECO:0007669"/>
    <property type="project" value="UniProtKB-KW"/>
</dbReference>
<dbReference type="PIRSF" id="PIRSF038991">
    <property type="entry name" value="Protein_AbrB"/>
    <property type="match status" value="1"/>
</dbReference>
<feature type="transmembrane region" description="Helical" evidence="1">
    <location>
        <begin position="259"/>
        <end position="278"/>
    </location>
</feature>
<keyword evidence="1" id="KW-0812">Transmembrane</keyword>
<sequence>MNSEFEMLKRTVITVGLGFMGGWFATLFSLPLAWMLGSLFMVMGLSLMGVKTGVDKRVHRTAIALLGLFIGSRIQADELVGLVLWYPSVLAMLVYMGLMLIGGFWIFNRARVGRMNAIFCSYPGSMNSALVLAERANGDLRWIAISHSLRLVTVVSGAAFVASFFVDDVALASSPSALALVDILPLLLAPLCWWLARLLRIPLPEFLGPMAAGAIIANLGFDYSLPTGVVLAAFLVLGASVGSRFSGTQWSQVVSMGRYGITFALFALVVAALMAWLVSSFTQLAFVAVLLALIPGGVGEMAVIAMVMGIDPVYVVSHHILRLLLLIFMTPLMLRIVNQPLK</sequence>
<dbReference type="PANTHER" id="PTHR38457">
    <property type="entry name" value="REGULATOR ABRB-RELATED"/>
    <property type="match status" value="1"/>
</dbReference>
<protein>
    <submittedName>
        <fullName evidence="2">Putative ammonia monooxygenase</fullName>
    </submittedName>
</protein>
<organism evidence="2 3">
    <name type="scientific">Vreelandella titanicae BH1</name>
    <dbReference type="NCBI Taxonomy" id="1204738"/>
    <lineage>
        <taxon>Bacteria</taxon>
        <taxon>Pseudomonadati</taxon>
        <taxon>Pseudomonadota</taxon>
        <taxon>Gammaproteobacteria</taxon>
        <taxon>Oceanospirillales</taxon>
        <taxon>Halomonadaceae</taxon>
        <taxon>Vreelandella</taxon>
    </lineage>
</organism>
<feature type="transmembrane region" description="Helical" evidence="1">
    <location>
        <begin position="178"/>
        <end position="196"/>
    </location>
</feature>
<dbReference type="NCBIfam" id="TIGR03082">
    <property type="entry name" value="Gneg_AbrB_dup"/>
    <property type="match status" value="1"/>
</dbReference>
<dbReference type="AlphaFoldDB" id="L9U9C6"/>
<evidence type="ECO:0000256" key="1">
    <source>
        <dbReference type="SAM" id="Phobius"/>
    </source>
</evidence>
<accession>L9U9C6</accession>